<comment type="caution">
    <text evidence="2">The sequence shown here is derived from an EMBL/GenBank/DDBJ whole genome shotgun (WGS) entry which is preliminary data.</text>
</comment>
<feature type="coiled-coil region" evidence="1">
    <location>
        <begin position="11"/>
        <end position="71"/>
    </location>
</feature>
<gene>
    <name evidence="2" type="ORF">DPMN_181317</name>
</gene>
<name>A0A9D4DG06_DREPO</name>
<organism evidence="2 3">
    <name type="scientific">Dreissena polymorpha</name>
    <name type="common">Zebra mussel</name>
    <name type="synonym">Mytilus polymorpha</name>
    <dbReference type="NCBI Taxonomy" id="45954"/>
    <lineage>
        <taxon>Eukaryota</taxon>
        <taxon>Metazoa</taxon>
        <taxon>Spiralia</taxon>
        <taxon>Lophotrochozoa</taxon>
        <taxon>Mollusca</taxon>
        <taxon>Bivalvia</taxon>
        <taxon>Autobranchia</taxon>
        <taxon>Heteroconchia</taxon>
        <taxon>Euheterodonta</taxon>
        <taxon>Imparidentia</taxon>
        <taxon>Neoheterodontei</taxon>
        <taxon>Myida</taxon>
        <taxon>Dreissenoidea</taxon>
        <taxon>Dreissenidae</taxon>
        <taxon>Dreissena</taxon>
    </lineage>
</organism>
<accession>A0A9D4DG06</accession>
<evidence type="ECO:0000313" key="2">
    <source>
        <dbReference type="EMBL" id="KAH3746899.1"/>
    </source>
</evidence>
<dbReference type="Proteomes" id="UP000828390">
    <property type="component" value="Unassembled WGS sequence"/>
</dbReference>
<proteinExistence type="predicted"/>
<keyword evidence="1" id="KW-0175">Coiled coil</keyword>
<dbReference type="EMBL" id="JAIWYP010000010">
    <property type="protein sequence ID" value="KAH3746899.1"/>
    <property type="molecule type" value="Genomic_DNA"/>
</dbReference>
<dbReference type="AlphaFoldDB" id="A0A9D4DG06"/>
<evidence type="ECO:0000313" key="3">
    <source>
        <dbReference type="Proteomes" id="UP000828390"/>
    </source>
</evidence>
<evidence type="ECO:0000256" key="1">
    <source>
        <dbReference type="SAM" id="Coils"/>
    </source>
</evidence>
<keyword evidence="3" id="KW-1185">Reference proteome</keyword>
<sequence length="166" mass="18367">MAESDKPFAEIDSIRIRIEHLNLKFKKLNLEALKVFQKIKSMDTELNEAELDDALKALDKYQAAQDDISNEAKKYMDGVKDLKIKLLQEHRQVQIREQTGRKKVTDSGIGSAGFVGSVGISAERLSVPVQTTDEGQQPSLISLSGPSGLSLTSLNLNRNGDDDYTC</sequence>
<reference evidence="2" key="1">
    <citation type="journal article" date="2019" name="bioRxiv">
        <title>The Genome of the Zebra Mussel, Dreissena polymorpha: A Resource for Invasive Species Research.</title>
        <authorList>
            <person name="McCartney M.A."/>
            <person name="Auch B."/>
            <person name="Kono T."/>
            <person name="Mallez S."/>
            <person name="Zhang Y."/>
            <person name="Obille A."/>
            <person name="Becker A."/>
            <person name="Abrahante J.E."/>
            <person name="Garbe J."/>
            <person name="Badalamenti J.P."/>
            <person name="Herman A."/>
            <person name="Mangelson H."/>
            <person name="Liachko I."/>
            <person name="Sullivan S."/>
            <person name="Sone E.D."/>
            <person name="Koren S."/>
            <person name="Silverstein K.A.T."/>
            <person name="Beckman K.B."/>
            <person name="Gohl D.M."/>
        </authorList>
    </citation>
    <scope>NUCLEOTIDE SEQUENCE</scope>
    <source>
        <strain evidence="2">Duluth1</strain>
        <tissue evidence="2">Whole animal</tissue>
    </source>
</reference>
<reference evidence="2" key="2">
    <citation type="submission" date="2020-11" db="EMBL/GenBank/DDBJ databases">
        <authorList>
            <person name="McCartney M.A."/>
            <person name="Auch B."/>
            <person name="Kono T."/>
            <person name="Mallez S."/>
            <person name="Becker A."/>
            <person name="Gohl D.M."/>
            <person name="Silverstein K.A.T."/>
            <person name="Koren S."/>
            <person name="Bechman K.B."/>
            <person name="Herman A."/>
            <person name="Abrahante J.E."/>
            <person name="Garbe J."/>
        </authorList>
    </citation>
    <scope>NUCLEOTIDE SEQUENCE</scope>
    <source>
        <strain evidence="2">Duluth1</strain>
        <tissue evidence="2">Whole animal</tissue>
    </source>
</reference>
<protein>
    <submittedName>
        <fullName evidence="2">Uncharacterized protein</fullName>
    </submittedName>
</protein>